<name>A0A915J2B4_ROMCU</name>
<organism evidence="1 2">
    <name type="scientific">Romanomermis culicivorax</name>
    <name type="common">Nematode worm</name>
    <dbReference type="NCBI Taxonomy" id="13658"/>
    <lineage>
        <taxon>Eukaryota</taxon>
        <taxon>Metazoa</taxon>
        <taxon>Ecdysozoa</taxon>
        <taxon>Nematoda</taxon>
        <taxon>Enoplea</taxon>
        <taxon>Dorylaimia</taxon>
        <taxon>Mermithida</taxon>
        <taxon>Mermithoidea</taxon>
        <taxon>Mermithidae</taxon>
        <taxon>Romanomermis</taxon>
    </lineage>
</organism>
<evidence type="ECO:0000313" key="1">
    <source>
        <dbReference type="Proteomes" id="UP000887565"/>
    </source>
</evidence>
<accession>A0A915J2B4</accession>
<dbReference type="AlphaFoldDB" id="A0A915J2B4"/>
<protein>
    <submittedName>
        <fullName evidence="2">Uncharacterized protein</fullName>
    </submittedName>
</protein>
<keyword evidence="1" id="KW-1185">Reference proteome</keyword>
<dbReference type="Proteomes" id="UP000887565">
    <property type="component" value="Unplaced"/>
</dbReference>
<reference evidence="2" key="1">
    <citation type="submission" date="2022-11" db="UniProtKB">
        <authorList>
            <consortium name="WormBaseParasite"/>
        </authorList>
    </citation>
    <scope>IDENTIFICATION</scope>
</reference>
<evidence type="ECO:0000313" key="2">
    <source>
        <dbReference type="WBParaSite" id="nRc.2.0.1.t20606-RA"/>
    </source>
</evidence>
<proteinExistence type="predicted"/>
<dbReference type="WBParaSite" id="nRc.2.0.1.t20606-RA">
    <property type="protein sequence ID" value="nRc.2.0.1.t20606-RA"/>
    <property type="gene ID" value="nRc.2.0.1.g20606"/>
</dbReference>
<sequence length="115" mass="12800">MKLARKLPFQDTLDDSSGSSKIAATLEEVARPKLAPPKPKFDVLLPLIAPKTFLETLSHHVINEPITEKNESLYKKLSINAANIAKSVDAERQCRIMVDELFGLILNKFRPPYGG</sequence>